<protein>
    <recommendedName>
        <fullName evidence="2">Lipoprotein</fullName>
    </recommendedName>
</protein>
<gene>
    <name evidence="1" type="ORF">MNBD_BACTEROID01-798</name>
</gene>
<dbReference type="EMBL" id="UOEP01000073">
    <property type="protein sequence ID" value="VAW17425.1"/>
    <property type="molecule type" value="Genomic_DNA"/>
</dbReference>
<reference evidence="1" key="1">
    <citation type="submission" date="2018-06" db="EMBL/GenBank/DDBJ databases">
        <authorList>
            <person name="Zhirakovskaya E."/>
        </authorList>
    </citation>
    <scope>NUCLEOTIDE SEQUENCE</scope>
</reference>
<dbReference type="AlphaFoldDB" id="A0A3B0TFS8"/>
<evidence type="ECO:0008006" key="2">
    <source>
        <dbReference type="Google" id="ProtNLM"/>
    </source>
</evidence>
<dbReference type="PROSITE" id="PS51257">
    <property type="entry name" value="PROKAR_LIPOPROTEIN"/>
    <property type="match status" value="1"/>
</dbReference>
<name>A0A3B0TFS8_9ZZZZ</name>
<evidence type="ECO:0000313" key="1">
    <source>
        <dbReference type="EMBL" id="VAW17425.1"/>
    </source>
</evidence>
<organism evidence="1">
    <name type="scientific">hydrothermal vent metagenome</name>
    <dbReference type="NCBI Taxonomy" id="652676"/>
    <lineage>
        <taxon>unclassified sequences</taxon>
        <taxon>metagenomes</taxon>
        <taxon>ecological metagenomes</taxon>
    </lineage>
</organism>
<proteinExistence type="predicted"/>
<accession>A0A3B0TFS8</accession>
<sequence length="213" mass="25066">MRTKNLWLLLLLVLGTALFACSPRSKYERRLKHELASGVRQDSLFLGLYLGMPQLDFYTHCWKLNRRGLIKQGPDNTTVEYKLKNELKYPATMYYYPEFFQHKIYEMPVRFMYNGWTPWNKKLSADNLEADILKWYKKNYGDGFIKVSHPKYGAAYVKIDGNRRITIFKEDDSHVWAVFTDMLVKKELDGTTSKAGIIQEEITKELEKKNASK</sequence>